<accession>A0A3A8AWS4</accession>
<dbReference type="InterPro" id="IPR040198">
    <property type="entry name" value="Fido_containing"/>
</dbReference>
<dbReference type="EMBL" id="RAPE01000001">
    <property type="protein sequence ID" value="RKF16207.1"/>
    <property type="molecule type" value="Genomic_DNA"/>
</dbReference>
<proteinExistence type="predicted"/>
<sequence length="385" mass="43424">MVAKTEVLIHNTIYDRSDAVDYHYGQFPPPAPDLNVLQAPFAGALVALTKYDTLLRQLPNSELLLAPLRARDAVVSSRMEGTISTIEEVLRLEADANENAMSTTSRNDALEVALYARALRQAEDQIAEGYRISEHLIKSAHRVLLSHGRGAERRPGEYKADQNYIGERRGRKIDFIPINAGDLTAAMQSLVVFVNESDMQPLFKTAIAHAEFEALHPFDDGNGRVGRMLIPLMLWQQGVLSAPRFFVSDYFERNKEEYIERLRAVSSDGDWTGWCRFFLDALSEQAGDNLVMVNEIQAHYGDMREAFRDVLRSHWSGDALDYIFANPIFRNNRFTRNAGIPRQTAHSFTRKLVDAGFLKVLEPPAGRAPGLYSFPSLLEIVQEPR</sequence>
<dbReference type="RefSeq" id="WP_121163173.1">
    <property type="nucleotide sequence ID" value="NZ_RAPE01000001.1"/>
</dbReference>
<evidence type="ECO:0000313" key="6">
    <source>
        <dbReference type="Proteomes" id="UP000281128"/>
    </source>
</evidence>
<protein>
    <submittedName>
        <fullName evidence="5">Fic family protein</fullName>
    </submittedName>
</protein>
<reference evidence="5 6" key="1">
    <citation type="submission" date="2018-09" db="EMBL/GenBank/DDBJ databases">
        <title>Roseovarius spongiae sp. nov., isolated from a marine sponge.</title>
        <authorList>
            <person name="Zhuang L."/>
            <person name="Luo L."/>
        </authorList>
    </citation>
    <scope>NUCLEOTIDE SEQUENCE [LARGE SCALE GENOMIC DNA]</scope>
    <source>
        <strain evidence="5 6">HN-E21</strain>
    </source>
</reference>
<evidence type="ECO:0000313" key="5">
    <source>
        <dbReference type="EMBL" id="RKF16207.1"/>
    </source>
</evidence>
<dbReference type="Pfam" id="PF13784">
    <property type="entry name" value="Fic_N"/>
    <property type="match status" value="1"/>
</dbReference>
<dbReference type="Pfam" id="PF02661">
    <property type="entry name" value="Fic"/>
    <property type="match status" value="1"/>
</dbReference>
<evidence type="ECO:0000256" key="3">
    <source>
        <dbReference type="PIRSR" id="PIRSR640198-2"/>
    </source>
</evidence>
<dbReference type="PROSITE" id="PS51459">
    <property type="entry name" value="FIDO"/>
    <property type="match status" value="1"/>
</dbReference>
<dbReference type="Gene3D" id="1.10.3290.10">
    <property type="entry name" value="Fido-like domain"/>
    <property type="match status" value="1"/>
</dbReference>
<evidence type="ECO:0000256" key="2">
    <source>
        <dbReference type="PIRSR" id="PIRSR640198-1"/>
    </source>
</evidence>
<dbReference type="PANTHER" id="PTHR13504:SF38">
    <property type="entry name" value="FIDO DOMAIN-CONTAINING PROTEIN"/>
    <property type="match status" value="1"/>
</dbReference>
<feature type="domain" description="Fido" evidence="4">
    <location>
        <begin position="132"/>
        <end position="280"/>
    </location>
</feature>
<comment type="caution">
    <text evidence="5">The sequence shown here is derived from an EMBL/GenBank/DDBJ whole genome shotgun (WGS) entry which is preliminary data.</text>
</comment>
<keyword evidence="6" id="KW-1185">Reference proteome</keyword>
<evidence type="ECO:0000256" key="1">
    <source>
        <dbReference type="PIRSR" id="PIRSR038925-1"/>
    </source>
</evidence>
<dbReference type="PANTHER" id="PTHR13504">
    <property type="entry name" value="FIDO DOMAIN-CONTAINING PROTEIN DDB_G0283145"/>
    <property type="match status" value="1"/>
</dbReference>
<keyword evidence="1" id="KW-0067">ATP-binding</keyword>
<dbReference type="InterPro" id="IPR025758">
    <property type="entry name" value="Fic/DOC_N"/>
</dbReference>
<dbReference type="InterPro" id="IPR036597">
    <property type="entry name" value="Fido-like_dom_sf"/>
</dbReference>
<evidence type="ECO:0000259" key="4">
    <source>
        <dbReference type="PROSITE" id="PS51459"/>
    </source>
</evidence>
<dbReference type="GO" id="GO:0005524">
    <property type="term" value="F:ATP binding"/>
    <property type="evidence" value="ECO:0007669"/>
    <property type="project" value="UniProtKB-KW"/>
</dbReference>
<name>A0A3A8AWS4_9RHOB</name>
<feature type="active site" evidence="2">
    <location>
        <position position="216"/>
    </location>
</feature>
<dbReference type="AlphaFoldDB" id="A0A3A8AWS4"/>
<dbReference type="InterPro" id="IPR003812">
    <property type="entry name" value="Fido"/>
</dbReference>
<feature type="binding site" evidence="1">
    <location>
        <position position="258"/>
    </location>
    <ligand>
        <name>ATP</name>
        <dbReference type="ChEBI" id="CHEBI:30616"/>
    </ligand>
</feature>
<feature type="binding site" evidence="1">
    <location>
        <position position="80"/>
    </location>
    <ligand>
        <name>ATP</name>
        <dbReference type="ChEBI" id="CHEBI:30616"/>
    </ligand>
</feature>
<dbReference type="PIRSF" id="PIRSF038925">
    <property type="entry name" value="AMP-prot_trans"/>
    <property type="match status" value="1"/>
</dbReference>
<keyword evidence="1" id="KW-0547">Nucleotide-binding</keyword>
<dbReference type="SUPFAM" id="SSF140931">
    <property type="entry name" value="Fic-like"/>
    <property type="match status" value="1"/>
</dbReference>
<organism evidence="5 6">
    <name type="scientific">Roseovarius spongiae</name>
    <dbReference type="NCBI Taxonomy" id="2320272"/>
    <lineage>
        <taxon>Bacteria</taxon>
        <taxon>Pseudomonadati</taxon>
        <taxon>Pseudomonadota</taxon>
        <taxon>Alphaproteobacteria</taxon>
        <taxon>Rhodobacterales</taxon>
        <taxon>Roseobacteraceae</taxon>
        <taxon>Roseovarius</taxon>
    </lineage>
</organism>
<dbReference type="Proteomes" id="UP000281128">
    <property type="component" value="Unassembled WGS sequence"/>
</dbReference>
<feature type="binding site" evidence="3">
    <location>
        <begin position="220"/>
        <end position="227"/>
    </location>
    <ligand>
        <name>ATP</name>
        <dbReference type="ChEBI" id="CHEBI:30616"/>
    </ligand>
</feature>
<dbReference type="InterPro" id="IPR026287">
    <property type="entry name" value="SoFic-like"/>
</dbReference>
<dbReference type="OrthoDB" id="9813719at2"/>
<feature type="binding site" evidence="1">
    <location>
        <position position="216"/>
    </location>
    <ligand>
        <name>ATP</name>
        <dbReference type="ChEBI" id="CHEBI:30616"/>
    </ligand>
</feature>
<feature type="binding site" evidence="1">
    <location>
        <begin position="221"/>
        <end position="227"/>
    </location>
    <ligand>
        <name>ATP</name>
        <dbReference type="ChEBI" id="CHEBI:30616"/>
    </ligand>
</feature>
<gene>
    <name evidence="5" type="ORF">D6850_01165</name>
</gene>